<dbReference type="Gene3D" id="1.25.10.10">
    <property type="entry name" value="Leucine-rich Repeat Variant"/>
    <property type="match status" value="1"/>
</dbReference>
<proteinExistence type="predicted"/>
<evidence type="ECO:0000313" key="3">
    <source>
        <dbReference type="Proteomes" id="UP000314982"/>
    </source>
</evidence>
<reference evidence="2" key="2">
    <citation type="submission" date="2025-08" db="UniProtKB">
        <authorList>
            <consortium name="Ensembl"/>
        </authorList>
    </citation>
    <scope>IDENTIFICATION</scope>
</reference>
<feature type="chain" id="PRO_5021214932" evidence="1">
    <location>
        <begin position="32"/>
        <end position="254"/>
    </location>
</feature>
<dbReference type="SUPFAM" id="SSF48371">
    <property type="entry name" value="ARM repeat"/>
    <property type="match status" value="1"/>
</dbReference>
<dbReference type="Ensembl" id="ENSHHUT00000081192.1">
    <property type="protein sequence ID" value="ENSHHUP00000078655.1"/>
    <property type="gene ID" value="ENSHHUG00000045899.1"/>
</dbReference>
<dbReference type="InterPro" id="IPR011989">
    <property type="entry name" value="ARM-like"/>
</dbReference>
<dbReference type="GeneTree" id="ENSGT00970000197448"/>
<dbReference type="AlphaFoldDB" id="A0A4W5QXQ8"/>
<evidence type="ECO:0000313" key="2">
    <source>
        <dbReference type="Ensembl" id="ENSHHUP00000078655.1"/>
    </source>
</evidence>
<reference evidence="3" key="1">
    <citation type="submission" date="2018-06" db="EMBL/GenBank/DDBJ databases">
        <title>Genome assembly of Danube salmon.</title>
        <authorList>
            <person name="Macqueen D.J."/>
            <person name="Gundappa M.K."/>
        </authorList>
    </citation>
    <scope>NUCLEOTIDE SEQUENCE [LARGE SCALE GENOMIC DNA]</scope>
</reference>
<name>A0A4W5QXQ8_9TELE</name>
<dbReference type="Proteomes" id="UP000314982">
    <property type="component" value="Unassembled WGS sequence"/>
</dbReference>
<dbReference type="STRING" id="62062.ENSHHUP00000078655"/>
<dbReference type="InterPro" id="IPR016024">
    <property type="entry name" value="ARM-type_fold"/>
</dbReference>
<sequence>MSSPAKDSGLQSSVCALLSMLWVCELSPVPAYQKDSPPSLPDLAKRLSPCYSPQVQAECVLLLSLLRGDVCVSVCSQALESPHEVVRASAVRSFPLLLHHMGHTHHNLTHTTLMEEVQDYLPEIYFLPDHPELKDIHTVLQDYKKLTSRTSDLAAGLQFSMRAVQHENLDVRVHALTSLKDMIHSNQEWVLQQVCVSEAVEPVISSLVLVLLRGCQDFFPNGQAAVCLFELGAVDPGQLDLSHTHTHTAAATSS</sequence>
<protein>
    <submittedName>
        <fullName evidence="2">Uncharacterized protein</fullName>
    </submittedName>
</protein>
<accession>A0A4W5QXQ8</accession>
<keyword evidence="3" id="KW-1185">Reference proteome</keyword>
<feature type="signal peptide" evidence="1">
    <location>
        <begin position="1"/>
        <end position="31"/>
    </location>
</feature>
<evidence type="ECO:0000256" key="1">
    <source>
        <dbReference type="SAM" id="SignalP"/>
    </source>
</evidence>
<keyword evidence="1" id="KW-0732">Signal</keyword>
<reference evidence="2" key="3">
    <citation type="submission" date="2025-09" db="UniProtKB">
        <authorList>
            <consortium name="Ensembl"/>
        </authorList>
    </citation>
    <scope>IDENTIFICATION</scope>
</reference>
<organism evidence="2 3">
    <name type="scientific">Hucho hucho</name>
    <name type="common">huchen</name>
    <dbReference type="NCBI Taxonomy" id="62062"/>
    <lineage>
        <taxon>Eukaryota</taxon>
        <taxon>Metazoa</taxon>
        <taxon>Chordata</taxon>
        <taxon>Craniata</taxon>
        <taxon>Vertebrata</taxon>
        <taxon>Euteleostomi</taxon>
        <taxon>Actinopterygii</taxon>
        <taxon>Neopterygii</taxon>
        <taxon>Teleostei</taxon>
        <taxon>Protacanthopterygii</taxon>
        <taxon>Salmoniformes</taxon>
        <taxon>Salmonidae</taxon>
        <taxon>Salmoninae</taxon>
        <taxon>Hucho</taxon>
    </lineage>
</organism>